<gene>
    <name evidence="1" type="ORF">DVA86_32375</name>
</gene>
<sequence length="166" mass="18352">MPADAGDAGWERFYGWADQLVSWHQKHDPRAWQQHPELALPVAALLTAALREIAGRERLDSSSSPPPVPLMPVLELLSSHRSREAMELLRRHLPDGADGRVRGFADGSGADHLVARYDAVELASTVMYGHISQLRVSATTAAEARAQLERGELYPTLAWRIADITR</sequence>
<dbReference type="KEGG" id="sarm:DVA86_32375"/>
<keyword evidence="2" id="KW-1185">Reference proteome</keyword>
<dbReference type="AlphaFoldDB" id="A0A345XY60"/>
<evidence type="ECO:0000313" key="2">
    <source>
        <dbReference type="Proteomes" id="UP000254425"/>
    </source>
</evidence>
<name>A0A345XY60_9ACTN</name>
<dbReference type="RefSeq" id="WP_208883576.1">
    <property type="nucleotide sequence ID" value="NZ_CP031320.1"/>
</dbReference>
<proteinExistence type="predicted"/>
<accession>A0A345XY60</accession>
<dbReference type="EMBL" id="CP031320">
    <property type="protein sequence ID" value="AXK36576.1"/>
    <property type="molecule type" value="Genomic_DNA"/>
</dbReference>
<organism evidence="1 2">
    <name type="scientific">Streptomyces armeniacus</name>
    <dbReference type="NCBI Taxonomy" id="83291"/>
    <lineage>
        <taxon>Bacteria</taxon>
        <taxon>Bacillati</taxon>
        <taxon>Actinomycetota</taxon>
        <taxon>Actinomycetes</taxon>
        <taxon>Kitasatosporales</taxon>
        <taxon>Streptomycetaceae</taxon>
        <taxon>Streptomyces</taxon>
    </lineage>
</organism>
<reference evidence="1 2" key="1">
    <citation type="submission" date="2018-07" db="EMBL/GenBank/DDBJ databases">
        <title>Draft genome of the type strain Streptomyces armeniacus ATCC 15676.</title>
        <authorList>
            <person name="Labana P."/>
            <person name="Gosse J.T."/>
            <person name="Boddy C.N."/>
        </authorList>
    </citation>
    <scope>NUCLEOTIDE SEQUENCE [LARGE SCALE GENOMIC DNA]</scope>
    <source>
        <strain evidence="1 2">ATCC 15676</strain>
    </source>
</reference>
<dbReference type="Proteomes" id="UP000254425">
    <property type="component" value="Chromosome"/>
</dbReference>
<protein>
    <submittedName>
        <fullName evidence="1">Uncharacterized protein</fullName>
    </submittedName>
</protein>
<evidence type="ECO:0000313" key="1">
    <source>
        <dbReference type="EMBL" id="AXK36576.1"/>
    </source>
</evidence>